<evidence type="ECO:0000259" key="11">
    <source>
        <dbReference type="PROSITE" id="PS50901"/>
    </source>
</evidence>
<dbReference type="InterPro" id="IPR002543">
    <property type="entry name" value="FtsK_dom"/>
</dbReference>
<evidence type="ECO:0000313" key="12">
    <source>
        <dbReference type="EMBL" id="QBX55191.1"/>
    </source>
</evidence>
<evidence type="ECO:0000256" key="2">
    <source>
        <dbReference type="ARBA" id="ARBA00022475"/>
    </source>
</evidence>
<dbReference type="NCBIfam" id="TIGR03924">
    <property type="entry name" value="T7SS_EccC_a"/>
    <property type="match status" value="1"/>
</dbReference>
<feature type="transmembrane region" description="Helical" evidence="10">
    <location>
        <begin position="158"/>
        <end position="176"/>
    </location>
</feature>
<proteinExistence type="predicted"/>
<dbReference type="PROSITE" id="PS50901">
    <property type="entry name" value="FTSK"/>
    <property type="match status" value="3"/>
</dbReference>
<evidence type="ECO:0000313" key="13">
    <source>
        <dbReference type="Proteomes" id="UP000294853"/>
    </source>
</evidence>
<feature type="binding site" evidence="9">
    <location>
        <begin position="934"/>
        <end position="941"/>
    </location>
    <ligand>
        <name>ATP</name>
        <dbReference type="ChEBI" id="CHEBI:30616"/>
    </ligand>
</feature>
<accession>A0A4P7IHE5</accession>
<comment type="subcellular location">
    <subcellularLocation>
        <location evidence="1">Cell membrane</location>
        <topology evidence="1">Multi-pass membrane protein</topology>
    </subcellularLocation>
</comment>
<dbReference type="GO" id="GO:0003677">
    <property type="term" value="F:DNA binding"/>
    <property type="evidence" value="ECO:0007669"/>
    <property type="project" value="InterPro"/>
</dbReference>
<gene>
    <name evidence="12" type="primary">eccCa</name>
    <name evidence="12" type="ORF">EXE58_06805</name>
</gene>
<dbReference type="PANTHER" id="PTHR22683:SF1">
    <property type="entry name" value="TYPE VII SECRETION SYSTEM PROTEIN ESSC"/>
    <property type="match status" value="1"/>
</dbReference>
<evidence type="ECO:0000256" key="9">
    <source>
        <dbReference type="PROSITE-ProRule" id="PRU00289"/>
    </source>
</evidence>
<feature type="binding site" evidence="9">
    <location>
        <begin position="579"/>
        <end position="586"/>
    </location>
    <ligand>
        <name>ATP</name>
        <dbReference type="ChEBI" id="CHEBI:30616"/>
    </ligand>
</feature>
<organism evidence="12 13">
    <name type="scientific">Nocardioides seonyuensis</name>
    <dbReference type="NCBI Taxonomy" id="2518371"/>
    <lineage>
        <taxon>Bacteria</taxon>
        <taxon>Bacillati</taxon>
        <taxon>Actinomycetota</taxon>
        <taxon>Actinomycetes</taxon>
        <taxon>Propionibacteriales</taxon>
        <taxon>Nocardioidaceae</taxon>
        <taxon>Nocardioides</taxon>
    </lineage>
</organism>
<keyword evidence="8 10" id="KW-0472">Membrane</keyword>
<evidence type="ECO:0000256" key="1">
    <source>
        <dbReference type="ARBA" id="ARBA00004651"/>
    </source>
</evidence>
<keyword evidence="4" id="KW-0677">Repeat</keyword>
<dbReference type="InterPro" id="IPR023836">
    <property type="entry name" value="EccCa-like_Actinobacteria"/>
</dbReference>
<evidence type="ECO:0000256" key="3">
    <source>
        <dbReference type="ARBA" id="ARBA00022692"/>
    </source>
</evidence>
<feature type="transmembrane region" description="Helical" evidence="10">
    <location>
        <begin position="128"/>
        <end position="146"/>
    </location>
</feature>
<keyword evidence="5 9" id="KW-0547">Nucleotide-binding</keyword>
<evidence type="ECO:0000256" key="5">
    <source>
        <dbReference type="ARBA" id="ARBA00022741"/>
    </source>
</evidence>
<protein>
    <submittedName>
        <fullName evidence="12">Type VII secretion protein EccCa</fullName>
    </submittedName>
</protein>
<dbReference type="Gene3D" id="3.40.50.300">
    <property type="entry name" value="P-loop containing nucleotide triphosphate hydrolases"/>
    <property type="match status" value="3"/>
</dbReference>
<dbReference type="Pfam" id="PF01580">
    <property type="entry name" value="FtsK_SpoIIIE"/>
    <property type="match status" value="3"/>
</dbReference>
<dbReference type="InterPro" id="IPR050206">
    <property type="entry name" value="FtsK/SpoIIIE/SftA"/>
</dbReference>
<dbReference type="InterPro" id="IPR027417">
    <property type="entry name" value="P-loop_NTPase"/>
</dbReference>
<name>A0A4P7IHE5_9ACTN</name>
<dbReference type="NCBIfam" id="TIGR03925">
    <property type="entry name" value="T7SS_EccC_b"/>
    <property type="match status" value="1"/>
</dbReference>
<sequence>MPVCWEYSLATSTELAPTGTTRSSTPAGPWTLTARVALAEGGRVPASDTFCPPSSLDAAWCSRVVAPITGHLSSSRPARARRNGHGGGGCVSTALRGGHRLDEPELPTGQIVLQPPPEIQESEGASGVLMNAIPMLGSLGSIVLVATMGGGANRGRSFLAAGMFLFATLGFIIVQIDRQRKQRAQQVTGSRTEYLRYLSNIRKVARQAGDQQRRALNWHHPDPSALPALAEERTRLWEHGPTDANFLHVRYGLCSQPLSLELIPPESAPVDQVDPAAASALHRLLVVHRLQPNLPASIDLRAFDRIELCGGEEQARAAARAMMCSAAAFHNPEQLVIAVLSSEQNLTHWDWVKWLPHAHSGREADAVGPMRLVSTSLDDLGSLLPAELSDRPRFGADERAATPHILLVIDGGHLPPGNHVVPPDGLHGVTLLDLPARWDELEDPTRLRLQFTDAPAESGKEPILALRLRGEPVKALADQCDLATAEAFARRMAPLKTASAEASSSSGGTIDITATTPDHMELLGLGDIHTYDPATAWRPRPARDRLRVPIGIGDSGGLIHLDIKESAQQGMGPHGLVIGATGSGKSEFLRTLVLGLVMTHSSEQLNLVLVDFKGGATFAGMADMPHVSAVITNLANELTLVDRMQDALSGEMTRRQELLREAGNYASIRDYEKARANGEPLEPMPSLFIVVDEFSEMLSAKPEFIDLFVAIGRLGRSLGLHLLLASQRLEEGRLRGLESHLSYRVGLRTFSAGESRAVLGVPDAYELPAVPGLGFLKPDQSTLLRFKAAYVSGPPSSRVRVARDEGGAIRGILPFTISEVQTLETDTEPDDVAVPAPQPQGEQPSLLDVAVQRMIGKGPEAHQVWLPPLDVPDTLDELMPDLVEDPNLGLVSPQWRQLNGLVIPLGTVDRPREQRRDTMTLNLTGASGHVAVVGGPRSGKSTLLRTIVTSMSLVTTPLESQFFVLDFGGGTFAPLTRLPHVSGVATRSEPDVVRRVMAEVEGIVDRREAYFRAQGIDSIETYRSRRANGAADDGWGDVFLVIDGWSTLRAEFDDLEMEIQQLAARGLTFGLHLVTASTRWADFRAAMRDVFGSKLELRLGDPLDSEIDRKVATLVPAGRAGRGLVPSKLHFLGALPRIDGRPEPESLGDGVDDLIDRMAAAWHGPAGPKLRLLPEKVTLHQIREDAERRGLPPRNLLLGINEKELAPVALDVDAEPHMLIFGDGQSGKSALLRAYVQEVMRTRSAKEAQIVVVDYRRSMLGEIPEEYLLNYLTSATQATPTLKDIADYLQGRIPGPDVTPEQLRNRSWWTGAEVFVVVDDYDLVATQQSSPVAALQPLMAQARDVGLHVVVARRTGGASRALYDPVIQSLRDLAMPGVMLSGPRDEGVLIGNLRPQTAPPGRARVVTRDRGTETAQLAWTDPTM</sequence>
<keyword evidence="6 9" id="KW-0067">ATP-binding</keyword>
<feature type="domain" description="FtsK" evidence="11">
    <location>
        <begin position="1205"/>
        <end position="1389"/>
    </location>
</feature>
<keyword evidence="2" id="KW-1003">Cell membrane</keyword>
<evidence type="ECO:0000256" key="6">
    <source>
        <dbReference type="ARBA" id="ARBA00022840"/>
    </source>
</evidence>
<evidence type="ECO:0000256" key="8">
    <source>
        <dbReference type="ARBA" id="ARBA00023136"/>
    </source>
</evidence>
<evidence type="ECO:0000256" key="10">
    <source>
        <dbReference type="SAM" id="Phobius"/>
    </source>
</evidence>
<keyword evidence="3 10" id="KW-0812">Transmembrane</keyword>
<keyword evidence="7 10" id="KW-1133">Transmembrane helix</keyword>
<feature type="domain" description="FtsK" evidence="11">
    <location>
        <begin position="916"/>
        <end position="1106"/>
    </location>
</feature>
<dbReference type="InterPro" id="IPR003593">
    <property type="entry name" value="AAA+_ATPase"/>
</dbReference>
<evidence type="ECO:0000256" key="4">
    <source>
        <dbReference type="ARBA" id="ARBA00022737"/>
    </source>
</evidence>
<feature type="domain" description="FtsK" evidence="11">
    <location>
        <begin position="556"/>
        <end position="756"/>
    </location>
</feature>
<dbReference type="GO" id="GO:0005886">
    <property type="term" value="C:plasma membrane"/>
    <property type="evidence" value="ECO:0007669"/>
    <property type="project" value="UniProtKB-SubCell"/>
</dbReference>
<dbReference type="InterPro" id="IPR023837">
    <property type="entry name" value="EccCb-like_Actinobacteria"/>
</dbReference>
<dbReference type="Proteomes" id="UP000294853">
    <property type="component" value="Chromosome"/>
</dbReference>
<dbReference type="GO" id="GO:0005524">
    <property type="term" value="F:ATP binding"/>
    <property type="evidence" value="ECO:0007669"/>
    <property type="project" value="UniProtKB-UniRule"/>
</dbReference>
<dbReference type="KEGG" id="nsn:EXE58_06805"/>
<dbReference type="OrthoDB" id="9807790at2"/>
<reference evidence="12 13" key="1">
    <citation type="submission" date="2019-03" db="EMBL/GenBank/DDBJ databases">
        <title>Three New Species of Nocardioides, Nocardioides euryhalodurans sp. nov., Nocardioides seonyuensis sp. nov. and Nocardioides eburneoflavus sp. nov. Iolated from Soil.</title>
        <authorList>
            <person name="Roh S.G."/>
            <person name="Lee C."/>
            <person name="Kim M.-K."/>
            <person name="Kim S.B."/>
        </authorList>
    </citation>
    <scope>NUCLEOTIDE SEQUENCE [LARGE SCALE GENOMIC DNA]</scope>
    <source>
        <strain evidence="12 13">MMS17-SY207-3</strain>
    </source>
</reference>
<dbReference type="PANTHER" id="PTHR22683">
    <property type="entry name" value="SPORULATION PROTEIN RELATED"/>
    <property type="match status" value="1"/>
</dbReference>
<feature type="binding site" evidence="9">
    <location>
        <begin position="1222"/>
        <end position="1229"/>
    </location>
    <ligand>
        <name>ATP</name>
        <dbReference type="ChEBI" id="CHEBI:30616"/>
    </ligand>
</feature>
<dbReference type="SMART" id="SM00382">
    <property type="entry name" value="AAA"/>
    <property type="match status" value="3"/>
</dbReference>
<dbReference type="EMBL" id="CP038436">
    <property type="protein sequence ID" value="QBX55191.1"/>
    <property type="molecule type" value="Genomic_DNA"/>
</dbReference>
<keyword evidence="13" id="KW-1185">Reference proteome</keyword>
<evidence type="ECO:0000256" key="7">
    <source>
        <dbReference type="ARBA" id="ARBA00022989"/>
    </source>
</evidence>
<dbReference type="SUPFAM" id="SSF52540">
    <property type="entry name" value="P-loop containing nucleoside triphosphate hydrolases"/>
    <property type="match status" value="3"/>
</dbReference>